<dbReference type="SUPFAM" id="SSF53807">
    <property type="entry name" value="Helical backbone' metal receptor"/>
    <property type="match status" value="1"/>
</dbReference>
<feature type="signal peptide" evidence="6">
    <location>
        <begin position="1"/>
        <end position="28"/>
    </location>
</feature>
<comment type="subcellular location">
    <subcellularLocation>
        <location evidence="1">Cell envelope</location>
    </subcellularLocation>
</comment>
<name>A0A367YZ03_9ACTN</name>
<dbReference type="InterPro" id="IPR050492">
    <property type="entry name" value="Bact_metal-bind_prot9"/>
</dbReference>
<dbReference type="RefSeq" id="WP_114125784.1">
    <property type="nucleotide sequence ID" value="NZ_QOUI01000003.1"/>
</dbReference>
<dbReference type="CDD" id="cd01137">
    <property type="entry name" value="PsaA"/>
    <property type="match status" value="1"/>
</dbReference>
<dbReference type="Gene3D" id="3.40.50.1980">
    <property type="entry name" value="Nitrogenase molybdenum iron protein domain"/>
    <property type="match status" value="2"/>
</dbReference>
<dbReference type="EMBL" id="QOUI01000003">
    <property type="protein sequence ID" value="RCK70242.1"/>
    <property type="molecule type" value="Genomic_DNA"/>
</dbReference>
<reference evidence="7 8" key="1">
    <citation type="submission" date="2018-07" db="EMBL/GenBank/DDBJ databases">
        <title>Desertimonas flava gen. nov. sp. nov.</title>
        <authorList>
            <person name="Liu S."/>
        </authorList>
    </citation>
    <scope>NUCLEOTIDE SEQUENCE [LARGE SCALE GENOMIC DNA]</scope>
    <source>
        <strain evidence="7 8">16Sb5-5</strain>
    </source>
</reference>
<dbReference type="PRINTS" id="PR00690">
    <property type="entry name" value="ADHESNFAMILY"/>
</dbReference>
<dbReference type="Pfam" id="PF01297">
    <property type="entry name" value="ZnuA"/>
    <property type="match status" value="1"/>
</dbReference>
<dbReference type="GO" id="GO:0007155">
    <property type="term" value="P:cell adhesion"/>
    <property type="evidence" value="ECO:0007669"/>
    <property type="project" value="InterPro"/>
</dbReference>
<evidence type="ECO:0000256" key="2">
    <source>
        <dbReference type="ARBA" id="ARBA00022448"/>
    </source>
</evidence>
<dbReference type="GO" id="GO:0046872">
    <property type="term" value="F:metal ion binding"/>
    <property type="evidence" value="ECO:0007669"/>
    <property type="project" value="UniProtKB-KW"/>
</dbReference>
<evidence type="ECO:0000313" key="7">
    <source>
        <dbReference type="EMBL" id="RCK70242.1"/>
    </source>
</evidence>
<comment type="caution">
    <text evidence="7">The sequence shown here is derived from an EMBL/GenBank/DDBJ whole genome shotgun (WGS) entry which is preliminary data.</text>
</comment>
<dbReference type="GO" id="GO:0030001">
    <property type="term" value="P:metal ion transport"/>
    <property type="evidence" value="ECO:0007669"/>
    <property type="project" value="InterPro"/>
</dbReference>
<proteinExistence type="inferred from homology"/>
<dbReference type="InterPro" id="IPR006129">
    <property type="entry name" value="AdhesinB"/>
</dbReference>
<keyword evidence="3" id="KW-0479">Metal-binding</keyword>
<accession>A0A367YZ03</accession>
<keyword evidence="8" id="KW-1185">Reference proteome</keyword>
<evidence type="ECO:0000256" key="3">
    <source>
        <dbReference type="ARBA" id="ARBA00022723"/>
    </source>
</evidence>
<dbReference type="PANTHER" id="PTHR42953:SF1">
    <property type="entry name" value="METAL-BINDING PROTEIN HI_0362-RELATED"/>
    <property type="match status" value="1"/>
</dbReference>
<evidence type="ECO:0000256" key="1">
    <source>
        <dbReference type="ARBA" id="ARBA00004196"/>
    </source>
</evidence>
<evidence type="ECO:0000256" key="5">
    <source>
        <dbReference type="RuleBase" id="RU003512"/>
    </source>
</evidence>
<dbReference type="PRINTS" id="PR00691">
    <property type="entry name" value="ADHESINB"/>
</dbReference>
<organism evidence="7 8">
    <name type="scientific">Desertihabitans brevis</name>
    <dbReference type="NCBI Taxonomy" id="2268447"/>
    <lineage>
        <taxon>Bacteria</taxon>
        <taxon>Bacillati</taxon>
        <taxon>Actinomycetota</taxon>
        <taxon>Actinomycetes</taxon>
        <taxon>Propionibacteriales</taxon>
        <taxon>Propionibacteriaceae</taxon>
        <taxon>Desertihabitans</taxon>
    </lineage>
</organism>
<dbReference type="GO" id="GO:0030313">
    <property type="term" value="C:cell envelope"/>
    <property type="evidence" value="ECO:0007669"/>
    <property type="project" value="UniProtKB-SubCell"/>
</dbReference>
<comment type="similarity">
    <text evidence="5">Belongs to the bacterial solute-binding protein 9 family.</text>
</comment>
<dbReference type="PROSITE" id="PS51257">
    <property type="entry name" value="PROKAR_LIPOPROTEIN"/>
    <property type="match status" value="1"/>
</dbReference>
<evidence type="ECO:0000313" key="8">
    <source>
        <dbReference type="Proteomes" id="UP000252770"/>
    </source>
</evidence>
<protein>
    <submittedName>
        <fullName evidence="7">Metal ABC transporter substrate-binding protein</fullName>
    </submittedName>
</protein>
<feature type="chain" id="PRO_5016636294" evidence="6">
    <location>
        <begin position="29"/>
        <end position="309"/>
    </location>
</feature>
<keyword evidence="4 6" id="KW-0732">Signal</keyword>
<sequence length="309" mass="33184">MRRNAAAWTAVVGVLVLLLSACQPAARAEDDDRPLVLTTFTVLADVARNVAGPHLRVESITKPGAEVHGYEVTPGDLRQASEADLVLDNGMGLEGWFEQFVAELDAPRVVVSEGVQPIDIAPDPENPGGYAGRANPHAWMSPLNVQRYAATMADAFAELDPAHTADYRAAAERYAAELQDVHDDLVSRLADLPPEHRALVTCEGAFSYLARDAGLSEVYLWPVNAEQQATPQQIERAIGTVRAAGIPAVFCESTVSDRPMQQVVRATGARFGGVLYVDSLSEPDGPVPTYLDLIRHDTDLIATALGGRP</sequence>
<dbReference type="Proteomes" id="UP000252770">
    <property type="component" value="Unassembled WGS sequence"/>
</dbReference>
<dbReference type="AlphaFoldDB" id="A0A367YZ03"/>
<evidence type="ECO:0000256" key="6">
    <source>
        <dbReference type="SAM" id="SignalP"/>
    </source>
</evidence>
<evidence type="ECO:0000256" key="4">
    <source>
        <dbReference type="ARBA" id="ARBA00022729"/>
    </source>
</evidence>
<dbReference type="PANTHER" id="PTHR42953">
    <property type="entry name" value="HIGH-AFFINITY ZINC UPTAKE SYSTEM PROTEIN ZNUA-RELATED"/>
    <property type="match status" value="1"/>
</dbReference>
<dbReference type="InterPro" id="IPR006127">
    <property type="entry name" value="ZnuA-like"/>
</dbReference>
<keyword evidence="2 5" id="KW-0813">Transport</keyword>
<dbReference type="InterPro" id="IPR006128">
    <property type="entry name" value="Lipoprotein_PsaA-like"/>
</dbReference>
<gene>
    <name evidence="7" type="ORF">DT076_06125</name>
</gene>